<evidence type="ECO:0000313" key="3">
    <source>
        <dbReference type="Proteomes" id="UP001642405"/>
    </source>
</evidence>
<organism evidence="2 3">
    <name type="scientific">Sporothrix curviconia</name>
    <dbReference type="NCBI Taxonomy" id="1260050"/>
    <lineage>
        <taxon>Eukaryota</taxon>
        <taxon>Fungi</taxon>
        <taxon>Dikarya</taxon>
        <taxon>Ascomycota</taxon>
        <taxon>Pezizomycotina</taxon>
        <taxon>Sordariomycetes</taxon>
        <taxon>Sordariomycetidae</taxon>
        <taxon>Ophiostomatales</taxon>
        <taxon>Ophiostomataceae</taxon>
        <taxon>Sporothrix</taxon>
    </lineage>
</organism>
<name>A0ABP0BDR7_9PEZI</name>
<keyword evidence="3" id="KW-1185">Reference proteome</keyword>
<accession>A0ABP0BDR7</accession>
<sequence length="110" mass="11595">MASPGAEKKAVLVEETREVSDLDLAITPPSVEYGDSKEAGPDGQGKLGGAATQIDDPSYDFTSDEFKNIPDIVRDVVSFEDDPTIAVVTFRSVVLTALFCVVGSAVSQLS</sequence>
<protein>
    <submittedName>
        <fullName evidence="2">Uncharacterized protein</fullName>
    </submittedName>
</protein>
<evidence type="ECO:0000256" key="1">
    <source>
        <dbReference type="SAM" id="MobiDB-lite"/>
    </source>
</evidence>
<gene>
    <name evidence="2" type="ORF">SCUCBS95973_003249</name>
</gene>
<comment type="caution">
    <text evidence="2">The sequence shown here is derived from an EMBL/GenBank/DDBJ whole genome shotgun (WGS) entry which is preliminary data.</text>
</comment>
<feature type="region of interest" description="Disordered" evidence="1">
    <location>
        <begin position="24"/>
        <end position="54"/>
    </location>
</feature>
<proteinExistence type="predicted"/>
<evidence type="ECO:0000313" key="2">
    <source>
        <dbReference type="EMBL" id="CAK7217747.1"/>
    </source>
</evidence>
<dbReference type="Proteomes" id="UP001642405">
    <property type="component" value="Unassembled WGS sequence"/>
</dbReference>
<dbReference type="EMBL" id="CAWUHB010000014">
    <property type="protein sequence ID" value="CAK7217747.1"/>
    <property type="molecule type" value="Genomic_DNA"/>
</dbReference>
<reference evidence="2 3" key="1">
    <citation type="submission" date="2024-01" db="EMBL/GenBank/DDBJ databases">
        <authorList>
            <person name="Allen C."/>
            <person name="Tagirdzhanova G."/>
        </authorList>
    </citation>
    <scope>NUCLEOTIDE SEQUENCE [LARGE SCALE GENOMIC DNA]</scope>
</reference>